<dbReference type="Pfam" id="PF05721">
    <property type="entry name" value="PhyH"/>
    <property type="match status" value="1"/>
</dbReference>
<gene>
    <name evidence="1" type="ORF">TCAL_07002</name>
</gene>
<accession>A0A553PDQ7</accession>
<sequence length="387" mass="43833">MPFGYGNIAQTGIRFESLTENFLKKVIINPGLKNRVNDFPFFFGQGLICSVSPTINEDLIDDSEKVMPQQASFVRVSLILILIAGCQGETECNDPGEQFGHRITLETFLNIPKDKPAFSDDLVNMNDYQVPVGFDLEEAVYNLTDGPGYYVIKQAFSEEDLQLARDRVLFNTNPYKNRTNSLEPNEERHNNYKGMSWNLLNKGRIFSKIIQHPEILQLAKAILGENVHMSSLASNTVLPGMVGQRPHLDYPYYKPFFPTKNYQIPDRLGLQYVTMLTEFNSNNGGTAVRPHSHHIPTYPYDEDEFFANAMQAHGSPGDVIVFAGSIQHCAMPNKSKYARAAILAQMIPVYIKPFEDMRLEPSVLEEASPEMRKLLSLDHLYPMLKDV</sequence>
<name>A0A553PDQ7_TIGCA</name>
<dbReference type="Gene3D" id="2.60.120.620">
    <property type="entry name" value="q2cbj1_9rhob like domain"/>
    <property type="match status" value="1"/>
</dbReference>
<dbReference type="STRING" id="6832.A0A553PDQ7"/>
<dbReference type="SUPFAM" id="SSF51197">
    <property type="entry name" value="Clavaminate synthase-like"/>
    <property type="match status" value="1"/>
</dbReference>
<organism evidence="1 2">
    <name type="scientific">Tigriopus californicus</name>
    <name type="common">Marine copepod</name>
    <dbReference type="NCBI Taxonomy" id="6832"/>
    <lineage>
        <taxon>Eukaryota</taxon>
        <taxon>Metazoa</taxon>
        <taxon>Ecdysozoa</taxon>
        <taxon>Arthropoda</taxon>
        <taxon>Crustacea</taxon>
        <taxon>Multicrustacea</taxon>
        <taxon>Hexanauplia</taxon>
        <taxon>Copepoda</taxon>
        <taxon>Harpacticoida</taxon>
        <taxon>Harpacticidae</taxon>
        <taxon>Tigriopus</taxon>
    </lineage>
</organism>
<dbReference type="AlphaFoldDB" id="A0A553PDQ7"/>
<evidence type="ECO:0008006" key="3">
    <source>
        <dbReference type="Google" id="ProtNLM"/>
    </source>
</evidence>
<comment type="caution">
    <text evidence="1">The sequence shown here is derived from an EMBL/GenBank/DDBJ whole genome shotgun (WGS) entry which is preliminary data.</text>
</comment>
<evidence type="ECO:0000313" key="1">
    <source>
        <dbReference type="EMBL" id="TRY75808.1"/>
    </source>
</evidence>
<dbReference type="InterPro" id="IPR008775">
    <property type="entry name" value="Phytyl_CoA_dOase-like"/>
</dbReference>
<reference evidence="1 2" key="1">
    <citation type="journal article" date="2018" name="Nat. Ecol. Evol.">
        <title>Genomic signatures of mitonuclear coevolution across populations of Tigriopus californicus.</title>
        <authorList>
            <person name="Barreto F.S."/>
            <person name="Watson E.T."/>
            <person name="Lima T.G."/>
            <person name="Willett C.S."/>
            <person name="Edmands S."/>
            <person name="Li W."/>
            <person name="Burton R.S."/>
        </authorList>
    </citation>
    <scope>NUCLEOTIDE SEQUENCE [LARGE SCALE GENOMIC DNA]</scope>
    <source>
        <strain evidence="1 2">San Diego</strain>
    </source>
</reference>
<dbReference type="EMBL" id="VCGU01000005">
    <property type="protein sequence ID" value="TRY75808.1"/>
    <property type="molecule type" value="Genomic_DNA"/>
</dbReference>
<proteinExistence type="predicted"/>
<evidence type="ECO:0000313" key="2">
    <source>
        <dbReference type="Proteomes" id="UP000318571"/>
    </source>
</evidence>
<keyword evidence="2" id="KW-1185">Reference proteome</keyword>
<protein>
    <recommendedName>
        <fullName evidence="3">Phytanoyl-CoA dioxygenase</fullName>
    </recommendedName>
</protein>
<dbReference type="OMA" id="AREVIHY"/>
<dbReference type="Proteomes" id="UP000318571">
    <property type="component" value="Chromosome 2"/>
</dbReference>